<dbReference type="SUPFAM" id="SSF56300">
    <property type="entry name" value="Metallo-dependent phosphatases"/>
    <property type="match status" value="1"/>
</dbReference>
<dbReference type="Gene3D" id="3.60.21.10">
    <property type="match status" value="1"/>
</dbReference>
<accession>A0A939H7K3</accession>
<keyword evidence="5" id="KW-1185">Reference proteome</keyword>
<dbReference type="EMBL" id="JAFNJU010000009">
    <property type="protein sequence ID" value="MBO1265674.1"/>
    <property type="molecule type" value="Genomic_DNA"/>
</dbReference>
<dbReference type="InterPro" id="IPR004843">
    <property type="entry name" value="Calcineurin-like_PHP"/>
</dbReference>
<dbReference type="GO" id="GO:0046872">
    <property type="term" value="F:metal ion binding"/>
    <property type="evidence" value="ECO:0007669"/>
    <property type="project" value="UniProtKB-KW"/>
</dbReference>
<dbReference type="GO" id="GO:0008758">
    <property type="term" value="F:UDP-2,3-diacylglucosamine hydrolase activity"/>
    <property type="evidence" value="ECO:0007669"/>
    <property type="project" value="TreeGrafter"/>
</dbReference>
<evidence type="ECO:0000259" key="3">
    <source>
        <dbReference type="Pfam" id="PF00149"/>
    </source>
</evidence>
<dbReference type="PANTHER" id="PTHR31302">
    <property type="entry name" value="TRANSMEMBRANE PROTEIN WITH METALLOPHOSPHOESTERASE DOMAIN-RELATED"/>
    <property type="match status" value="1"/>
</dbReference>
<dbReference type="AlphaFoldDB" id="A0A939H7K3"/>
<dbReference type="Pfam" id="PF00149">
    <property type="entry name" value="Metallophos"/>
    <property type="match status" value="1"/>
</dbReference>
<reference evidence="4" key="1">
    <citation type="submission" date="2021-03" db="EMBL/GenBank/DDBJ databases">
        <title>Proteiniclasticum marinus sp. nov., isolated from tidal flat sediment.</title>
        <authorList>
            <person name="Namirimu T."/>
            <person name="Yang J.-A."/>
            <person name="Yang S.-H."/>
            <person name="Kim Y.-J."/>
            <person name="Kwon K.K."/>
        </authorList>
    </citation>
    <scope>NUCLEOTIDE SEQUENCE</scope>
    <source>
        <strain evidence="4">SCR006</strain>
    </source>
</reference>
<evidence type="ECO:0000256" key="2">
    <source>
        <dbReference type="ARBA" id="ARBA00022801"/>
    </source>
</evidence>
<keyword evidence="1" id="KW-0479">Metal-binding</keyword>
<sequence length="286" mass="32835">MEIFIVILLAAALRYYFDNYTFAVRNIEVSSKDLPKGFHGYRILHISDLHNSRYGKGNSSLVREVLKQGPDVIFYTGDMISRQSLAEGNFRKLIEGLAHKAPSYYVDGNHEDELQGRDKEAFLTLLARNGIRHIENEKMQLERKGDQITLYGLRLPRRYLRNTYDREGKEMLRKEYLDQCLGSSEKGFSILLVHNPLYFPVYADYGADLTFSGHVHGGLVRLPFLGGVLSPDRTLFPRYTRGVYEKEKSRIVVSPGIGGIRLRVFNQPTLYVVTLVRKDPEDAERL</sequence>
<feature type="domain" description="Calcineurin-like phosphoesterase" evidence="3">
    <location>
        <begin position="42"/>
        <end position="217"/>
    </location>
</feature>
<organism evidence="4 5">
    <name type="scientific">Proteiniclasticum aestuarii</name>
    <dbReference type="NCBI Taxonomy" id="2817862"/>
    <lineage>
        <taxon>Bacteria</taxon>
        <taxon>Bacillati</taxon>
        <taxon>Bacillota</taxon>
        <taxon>Clostridia</taxon>
        <taxon>Eubacteriales</taxon>
        <taxon>Clostridiaceae</taxon>
        <taxon>Proteiniclasticum</taxon>
    </lineage>
</organism>
<dbReference type="InterPro" id="IPR029052">
    <property type="entry name" value="Metallo-depent_PP-like"/>
</dbReference>
<protein>
    <submittedName>
        <fullName evidence="4">Metallophosphoesterase</fullName>
    </submittedName>
</protein>
<evidence type="ECO:0000313" key="4">
    <source>
        <dbReference type="EMBL" id="MBO1265674.1"/>
    </source>
</evidence>
<dbReference type="Proteomes" id="UP000664218">
    <property type="component" value="Unassembled WGS sequence"/>
</dbReference>
<dbReference type="RefSeq" id="WP_207600200.1">
    <property type="nucleotide sequence ID" value="NZ_JAFNJU010000009.1"/>
</dbReference>
<evidence type="ECO:0000256" key="1">
    <source>
        <dbReference type="ARBA" id="ARBA00022723"/>
    </source>
</evidence>
<dbReference type="GO" id="GO:0016020">
    <property type="term" value="C:membrane"/>
    <property type="evidence" value="ECO:0007669"/>
    <property type="project" value="GOC"/>
</dbReference>
<evidence type="ECO:0000313" key="5">
    <source>
        <dbReference type="Proteomes" id="UP000664218"/>
    </source>
</evidence>
<comment type="caution">
    <text evidence="4">The sequence shown here is derived from an EMBL/GenBank/DDBJ whole genome shotgun (WGS) entry which is preliminary data.</text>
</comment>
<gene>
    <name evidence="4" type="ORF">J3A84_11600</name>
</gene>
<name>A0A939H7K3_9CLOT</name>
<proteinExistence type="predicted"/>
<keyword evidence="2" id="KW-0378">Hydrolase</keyword>
<dbReference type="GO" id="GO:0009245">
    <property type="term" value="P:lipid A biosynthetic process"/>
    <property type="evidence" value="ECO:0007669"/>
    <property type="project" value="TreeGrafter"/>
</dbReference>
<dbReference type="PANTHER" id="PTHR31302:SF31">
    <property type="entry name" value="PHOSPHODIESTERASE YAEI"/>
    <property type="match status" value="1"/>
</dbReference>
<dbReference type="InterPro" id="IPR051158">
    <property type="entry name" value="Metallophosphoesterase_sf"/>
</dbReference>